<feature type="zinc finger region" description="C3H1-type" evidence="4">
    <location>
        <begin position="277"/>
        <end position="305"/>
    </location>
</feature>
<evidence type="ECO:0000259" key="6">
    <source>
        <dbReference type="PROSITE" id="PS50102"/>
    </source>
</evidence>
<dbReference type="InterPro" id="IPR002483">
    <property type="entry name" value="PWI_dom"/>
</dbReference>
<dbReference type="EMBL" id="MU006310">
    <property type="protein sequence ID" value="KAF2849777.1"/>
    <property type="molecule type" value="Genomic_DNA"/>
</dbReference>
<keyword evidence="1 3" id="KW-0694">RNA-binding</keyword>
<dbReference type="CDD" id="cd12257">
    <property type="entry name" value="RRM1_RBM26_like"/>
    <property type="match status" value="1"/>
</dbReference>
<dbReference type="CDD" id="cd22249">
    <property type="entry name" value="UDM1_RNF168_RNF169-like"/>
    <property type="match status" value="1"/>
</dbReference>
<comment type="function">
    <text evidence="2">May be involved in the turnover of nuclear polyadenylated (pA+) RNA.</text>
</comment>
<gene>
    <name evidence="8" type="ORF">T440DRAFT_499643</name>
</gene>
<feature type="compositionally biased region" description="Polar residues" evidence="5">
    <location>
        <begin position="88"/>
        <end position="98"/>
    </location>
</feature>
<dbReference type="GO" id="GO:0003723">
    <property type="term" value="F:RNA binding"/>
    <property type="evidence" value="ECO:0007669"/>
    <property type="project" value="UniProtKB-UniRule"/>
</dbReference>
<feature type="region of interest" description="Disordered" evidence="5">
    <location>
        <begin position="547"/>
        <end position="573"/>
    </location>
</feature>
<evidence type="ECO:0000256" key="1">
    <source>
        <dbReference type="ARBA" id="ARBA00022884"/>
    </source>
</evidence>
<reference evidence="8" key="1">
    <citation type="submission" date="2020-01" db="EMBL/GenBank/DDBJ databases">
        <authorList>
            <consortium name="DOE Joint Genome Institute"/>
            <person name="Haridas S."/>
            <person name="Albert R."/>
            <person name="Binder M."/>
            <person name="Bloem J."/>
            <person name="Labutti K."/>
            <person name="Salamov A."/>
            <person name="Andreopoulos B."/>
            <person name="Baker S.E."/>
            <person name="Barry K."/>
            <person name="Bills G."/>
            <person name="Bluhm B.H."/>
            <person name="Cannon C."/>
            <person name="Castanera R."/>
            <person name="Culley D.E."/>
            <person name="Daum C."/>
            <person name="Ezra D."/>
            <person name="Gonzalez J.B."/>
            <person name="Henrissat B."/>
            <person name="Kuo A."/>
            <person name="Liang C."/>
            <person name="Lipzen A."/>
            <person name="Lutzoni F."/>
            <person name="Magnuson J."/>
            <person name="Mondo S."/>
            <person name="Nolan M."/>
            <person name="Ohm R."/>
            <person name="Pangilinan J."/>
            <person name="Park H.-J."/>
            <person name="Ramirez L."/>
            <person name="Alfaro M."/>
            <person name="Sun H."/>
            <person name="Tritt A."/>
            <person name="Yoshinaga Y."/>
            <person name="Zwiers L.-H."/>
            <person name="Turgeon B.G."/>
            <person name="Goodwin S.B."/>
            <person name="Spatafora J.W."/>
            <person name="Crous P.W."/>
            <person name="Grigoriev I.V."/>
        </authorList>
    </citation>
    <scope>NUCLEOTIDE SEQUENCE</scope>
    <source>
        <strain evidence="8">IPT5</strain>
    </source>
</reference>
<feature type="compositionally biased region" description="Acidic residues" evidence="5">
    <location>
        <begin position="451"/>
        <end position="462"/>
    </location>
</feature>
<dbReference type="Proteomes" id="UP000799423">
    <property type="component" value="Unassembled WGS sequence"/>
</dbReference>
<evidence type="ECO:0000256" key="5">
    <source>
        <dbReference type="SAM" id="MobiDB-lite"/>
    </source>
</evidence>
<feature type="region of interest" description="Disordered" evidence="5">
    <location>
        <begin position="695"/>
        <end position="745"/>
    </location>
</feature>
<dbReference type="Pfam" id="PF00076">
    <property type="entry name" value="RRM_1"/>
    <property type="match status" value="1"/>
</dbReference>
<organism evidence="8 9">
    <name type="scientific">Plenodomus tracheiphilus IPT5</name>
    <dbReference type="NCBI Taxonomy" id="1408161"/>
    <lineage>
        <taxon>Eukaryota</taxon>
        <taxon>Fungi</taxon>
        <taxon>Dikarya</taxon>
        <taxon>Ascomycota</taxon>
        <taxon>Pezizomycotina</taxon>
        <taxon>Dothideomycetes</taxon>
        <taxon>Pleosporomycetidae</taxon>
        <taxon>Pleosporales</taxon>
        <taxon>Pleosporineae</taxon>
        <taxon>Leptosphaeriaceae</taxon>
        <taxon>Plenodomus</taxon>
    </lineage>
</organism>
<feature type="region of interest" description="Disordered" evidence="5">
    <location>
        <begin position="325"/>
        <end position="369"/>
    </location>
</feature>
<feature type="domain" description="RRM" evidence="6">
    <location>
        <begin position="369"/>
        <end position="441"/>
    </location>
</feature>
<keyword evidence="4" id="KW-0863">Zinc-finger</keyword>
<keyword evidence="4" id="KW-0862">Zinc</keyword>
<sequence length="745" mass="82191">MLLQEKDHEAFKRWVLPKLETISEADAEVLADYVIALVLGQESEVNVRRDCLASLSDFLQDYTESFVNDVIQALHDKSYLEATTKNAKANGTPTQNAATGAAHVSSHSAPIPSIVGSSNTEYEPHILYSVNTPPAGAPKGPAATRATTGSQAPRTQNVQLYASGSSRKRKLVERESDPSQDGRDPYQDRNSGNKKLMKQAARRTGARGPGTESQNNFASFSAMANMHNLPPPPPGPPPFDPSDPMAMFAMAAAFGIDLSGMPPLPFAMPQGNTQSQQDPKAKCKDYHTKGYCVLGSVCPYEHGNAIAVPADKIPAYDPEHASLALQPGEQDTDGQKGHSVHRGRSRNNRGGQGRADFTHIGPSHDPSNTTLVVDKIPEENCSEDEVRRFFSAFGEITDVKMQTYKRMAVIKFQDREAAQRAYHSPKAVFENRFVRVFWHKTHLDSPRENGDVDMEPEEERESPEEIAKRQAEAQKAFEERRRKTEEAEARSAEIDRLLKEKTEEMRKIRRQLAELSGDKEEEEEGFTQTLASLQAEAEDLFAQYEPEAVPSSRGRGAHRGGYRGRGYSSFPPRGRGHAAAIRGAHRGRGANFAALHGRTSVKRLDNRPRRLAVADVEEHSAKDEALRQHLINIPDCTSIERHPEQPASLILTFNERYQAEMFLDESRNLSGVGKLDFAWVPNDAFGGVKTAARVEDADVSDGESSATVGEDEVKPETEGGVVKIEQDDEAEDADMDVADDVDQWL</sequence>
<dbReference type="GO" id="GO:0005634">
    <property type="term" value="C:nucleus"/>
    <property type="evidence" value="ECO:0007669"/>
    <property type="project" value="TreeGrafter"/>
</dbReference>
<dbReference type="InterPro" id="IPR045137">
    <property type="entry name" value="RBM26/27"/>
</dbReference>
<evidence type="ECO:0000313" key="8">
    <source>
        <dbReference type="EMBL" id="KAF2849777.1"/>
    </source>
</evidence>
<keyword evidence="9" id="KW-1185">Reference proteome</keyword>
<dbReference type="PROSITE" id="PS50102">
    <property type="entry name" value="RRM"/>
    <property type="match status" value="1"/>
</dbReference>
<accession>A0A6A7B516</accession>
<name>A0A6A7B516_9PLEO</name>
<feature type="compositionally biased region" description="Polar residues" evidence="5">
    <location>
        <begin position="150"/>
        <end position="165"/>
    </location>
</feature>
<dbReference type="PANTHER" id="PTHR14398:SF0">
    <property type="entry name" value="ZINC FINGER PROTEIN SWM"/>
    <property type="match status" value="1"/>
</dbReference>
<feature type="compositionally biased region" description="Basic and acidic residues" evidence="5">
    <location>
        <begin position="463"/>
        <end position="491"/>
    </location>
</feature>
<dbReference type="InterPro" id="IPR012677">
    <property type="entry name" value="Nucleotide-bd_a/b_plait_sf"/>
</dbReference>
<dbReference type="AlphaFoldDB" id="A0A6A7B516"/>
<feature type="region of interest" description="Disordered" evidence="5">
    <location>
        <begin position="88"/>
        <end position="108"/>
    </location>
</feature>
<dbReference type="SMART" id="SM00360">
    <property type="entry name" value="RRM"/>
    <property type="match status" value="1"/>
</dbReference>
<feature type="region of interest" description="Disordered" evidence="5">
    <location>
        <begin position="444"/>
        <end position="491"/>
    </location>
</feature>
<dbReference type="OrthoDB" id="443401at2759"/>
<evidence type="ECO:0000313" key="9">
    <source>
        <dbReference type="Proteomes" id="UP000799423"/>
    </source>
</evidence>
<feature type="compositionally biased region" description="Acidic residues" evidence="5">
    <location>
        <begin position="726"/>
        <end position="745"/>
    </location>
</feature>
<dbReference type="PANTHER" id="PTHR14398">
    <property type="entry name" value="RNA RECOGNITION RRM/RNP DOMAIN"/>
    <property type="match status" value="1"/>
</dbReference>
<dbReference type="SUPFAM" id="SSF54928">
    <property type="entry name" value="RNA-binding domain, RBD"/>
    <property type="match status" value="1"/>
</dbReference>
<feature type="compositionally biased region" description="Basic residues" evidence="5">
    <location>
        <begin position="195"/>
        <end position="205"/>
    </location>
</feature>
<dbReference type="Gene3D" id="1.20.1390.10">
    <property type="entry name" value="PWI domain"/>
    <property type="match status" value="1"/>
</dbReference>
<dbReference type="Pfam" id="PF01480">
    <property type="entry name" value="PWI"/>
    <property type="match status" value="1"/>
</dbReference>
<dbReference type="Gene3D" id="3.30.70.330">
    <property type="match status" value="1"/>
</dbReference>
<evidence type="ECO:0000256" key="4">
    <source>
        <dbReference type="PROSITE-ProRule" id="PRU00723"/>
    </source>
</evidence>
<protein>
    <recommendedName>
        <fullName evidence="10">RNA-binding domain-containing protein</fullName>
    </recommendedName>
</protein>
<dbReference type="GO" id="GO:0008270">
    <property type="term" value="F:zinc ion binding"/>
    <property type="evidence" value="ECO:0007669"/>
    <property type="project" value="UniProtKB-KW"/>
</dbReference>
<dbReference type="PROSITE" id="PS50103">
    <property type="entry name" value="ZF_C3H1"/>
    <property type="match status" value="1"/>
</dbReference>
<feature type="compositionally biased region" description="Low complexity" evidence="5">
    <location>
        <begin position="132"/>
        <end position="149"/>
    </location>
</feature>
<feature type="domain" description="C3H1-type" evidence="7">
    <location>
        <begin position="277"/>
        <end position="305"/>
    </location>
</feature>
<proteinExistence type="predicted"/>
<evidence type="ECO:0000256" key="2">
    <source>
        <dbReference type="ARBA" id="ARBA00043866"/>
    </source>
</evidence>
<dbReference type="InterPro" id="IPR035979">
    <property type="entry name" value="RBD_domain_sf"/>
</dbReference>
<feature type="compositionally biased region" description="Basic residues" evidence="5">
    <location>
        <begin position="338"/>
        <end position="347"/>
    </location>
</feature>
<evidence type="ECO:0008006" key="10">
    <source>
        <dbReference type="Google" id="ProtNLM"/>
    </source>
</evidence>
<dbReference type="InterPro" id="IPR000504">
    <property type="entry name" value="RRM_dom"/>
</dbReference>
<feature type="region of interest" description="Disordered" evidence="5">
    <location>
        <begin position="128"/>
        <end position="216"/>
    </location>
</feature>
<feature type="compositionally biased region" description="Basic and acidic residues" evidence="5">
    <location>
        <begin position="172"/>
        <end position="187"/>
    </location>
</feature>
<dbReference type="SMART" id="SM00356">
    <property type="entry name" value="ZnF_C3H1"/>
    <property type="match status" value="1"/>
</dbReference>
<evidence type="ECO:0000256" key="3">
    <source>
        <dbReference type="PROSITE-ProRule" id="PRU00176"/>
    </source>
</evidence>
<keyword evidence="4" id="KW-0479">Metal-binding</keyword>
<dbReference type="InterPro" id="IPR000571">
    <property type="entry name" value="Znf_CCCH"/>
</dbReference>
<evidence type="ECO:0000259" key="7">
    <source>
        <dbReference type="PROSITE" id="PS50103"/>
    </source>
</evidence>